<dbReference type="SUPFAM" id="SSF89360">
    <property type="entry name" value="HesB-like domain"/>
    <property type="match status" value="1"/>
</dbReference>
<dbReference type="PATRIC" id="fig|331679.3.peg.1062"/>
<protein>
    <recommendedName>
        <fullName evidence="1">Core domain-containing protein</fullName>
    </recommendedName>
</protein>
<evidence type="ECO:0000313" key="3">
    <source>
        <dbReference type="Proteomes" id="UP000051859"/>
    </source>
</evidence>
<name>A0A0R2L7X4_9LACO</name>
<organism evidence="2 3">
    <name type="scientific">Pediococcus stilesii</name>
    <dbReference type="NCBI Taxonomy" id="331679"/>
    <lineage>
        <taxon>Bacteria</taxon>
        <taxon>Bacillati</taxon>
        <taxon>Bacillota</taxon>
        <taxon>Bacilli</taxon>
        <taxon>Lactobacillales</taxon>
        <taxon>Lactobacillaceae</taxon>
        <taxon>Pediococcus</taxon>
    </lineage>
</organism>
<comment type="caution">
    <text evidence="2">The sequence shown here is derived from an EMBL/GenBank/DDBJ whole genome shotgun (WGS) entry which is preliminary data.</text>
</comment>
<reference evidence="2 3" key="1">
    <citation type="journal article" date="2015" name="Genome Announc.">
        <title>Expanding the biotechnology potential of lactobacilli through comparative genomics of 213 strains and associated genera.</title>
        <authorList>
            <person name="Sun Z."/>
            <person name="Harris H.M."/>
            <person name="McCann A."/>
            <person name="Guo C."/>
            <person name="Argimon S."/>
            <person name="Zhang W."/>
            <person name="Yang X."/>
            <person name="Jeffery I.B."/>
            <person name="Cooney J.C."/>
            <person name="Kagawa T.F."/>
            <person name="Liu W."/>
            <person name="Song Y."/>
            <person name="Salvetti E."/>
            <person name="Wrobel A."/>
            <person name="Rasinkangas P."/>
            <person name="Parkhill J."/>
            <person name="Rea M.C."/>
            <person name="O'Sullivan O."/>
            <person name="Ritari J."/>
            <person name="Douillard F.P."/>
            <person name="Paul Ross R."/>
            <person name="Yang R."/>
            <person name="Briner A.E."/>
            <person name="Felis G.E."/>
            <person name="de Vos W.M."/>
            <person name="Barrangou R."/>
            <person name="Klaenhammer T.R."/>
            <person name="Caufield P.W."/>
            <person name="Cui Y."/>
            <person name="Zhang H."/>
            <person name="O'Toole P.W."/>
        </authorList>
    </citation>
    <scope>NUCLEOTIDE SEQUENCE [LARGE SCALE GENOMIC DNA]</scope>
    <source>
        <strain evidence="2 3">DSM 18001</strain>
    </source>
</reference>
<dbReference type="Proteomes" id="UP000051859">
    <property type="component" value="Unassembled WGS sequence"/>
</dbReference>
<dbReference type="Pfam" id="PF01521">
    <property type="entry name" value="Fe-S_biosyn"/>
    <property type="match status" value="1"/>
</dbReference>
<dbReference type="EMBL" id="JQBX01000003">
    <property type="protein sequence ID" value="KRN94775.1"/>
    <property type="molecule type" value="Genomic_DNA"/>
</dbReference>
<evidence type="ECO:0000259" key="1">
    <source>
        <dbReference type="Pfam" id="PF01521"/>
    </source>
</evidence>
<dbReference type="InterPro" id="IPR035903">
    <property type="entry name" value="HesB-like_dom_sf"/>
</dbReference>
<dbReference type="InterPro" id="IPR000361">
    <property type="entry name" value="ATAP_core_dom"/>
</dbReference>
<dbReference type="AlphaFoldDB" id="A0A0R2L7X4"/>
<dbReference type="STRING" id="331679.IV81_GL001052"/>
<sequence>MQSIKITNAMVELLKKKKINDKILLLVTDDGGGKYSLQGGACSIGSKFSIVVVDQMDDGYQVKVENNADLNLYTSEYDLHFLNKGLTMDFKNYLISLKDDTGMLDGAVLIANGQEILDAFEQGTIASGESC</sequence>
<feature type="domain" description="Core" evidence="1">
    <location>
        <begin position="3"/>
        <end position="110"/>
    </location>
</feature>
<dbReference type="RefSeq" id="WP_057801701.1">
    <property type="nucleotide sequence ID" value="NZ_JQBX01000003.1"/>
</dbReference>
<dbReference type="Gene3D" id="2.60.300.12">
    <property type="entry name" value="HesB-like domain"/>
    <property type="match status" value="1"/>
</dbReference>
<evidence type="ECO:0000313" key="2">
    <source>
        <dbReference type="EMBL" id="KRN94775.1"/>
    </source>
</evidence>
<keyword evidence="3" id="KW-1185">Reference proteome</keyword>
<gene>
    <name evidence="2" type="ORF">IV81_GL001052</name>
</gene>
<proteinExistence type="predicted"/>
<accession>A0A0R2L7X4</accession>